<organism evidence="1 2">
    <name type="scientific">Deinococcus enclensis</name>
    <dbReference type="NCBI Taxonomy" id="1049582"/>
    <lineage>
        <taxon>Bacteria</taxon>
        <taxon>Thermotogati</taxon>
        <taxon>Deinococcota</taxon>
        <taxon>Deinococci</taxon>
        <taxon>Deinococcales</taxon>
        <taxon>Deinococcaceae</taxon>
        <taxon>Deinococcus</taxon>
    </lineage>
</organism>
<dbReference type="Proteomes" id="UP001232163">
    <property type="component" value="Unassembled WGS sequence"/>
</dbReference>
<evidence type="ECO:0000313" key="1">
    <source>
        <dbReference type="EMBL" id="MDP9764867.1"/>
    </source>
</evidence>
<evidence type="ECO:0000313" key="2">
    <source>
        <dbReference type="Proteomes" id="UP001232163"/>
    </source>
</evidence>
<keyword evidence="2" id="KW-1185">Reference proteome</keyword>
<sequence length="142" mass="15347">MTQPAPTTWTLPVTDEARAALEAQGITDIPKSITLVLKEATMRELRPFDEVMKTAKTDPFAGAAFVIQKRADQPISEEIAREVVEDLTPPELAELLWAFKEGKRDTEGKLVGAVRSTLNGISDQLLTALASAVSLSPPTSTD</sequence>
<comment type="caution">
    <text evidence="1">The sequence shown here is derived from an EMBL/GenBank/DDBJ whole genome shotgun (WGS) entry which is preliminary data.</text>
</comment>
<reference evidence="1 2" key="1">
    <citation type="submission" date="2023-07" db="EMBL/GenBank/DDBJ databases">
        <title>Genomic Encyclopedia of Type Strains, Phase IV (KMG-IV): sequencing the most valuable type-strain genomes for metagenomic binning, comparative biology and taxonomic classification.</title>
        <authorList>
            <person name="Goeker M."/>
        </authorList>
    </citation>
    <scope>NUCLEOTIDE SEQUENCE [LARGE SCALE GENOMIC DNA]</scope>
    <source>
        <strain evidence="1 2">NIO-1023</strain>
    </source>
</reference>
<proteinExistence type="predicted"/>
<dbReference type="EMBL" id="JAURUR010000007">
    <property type="protein sequence ID" value="MDP9764867.1"/>
    <property type="molecule type" value="Genomic_DNA"/>
</dbReference>
<gene>
    <name evidence="1" type="ORF">QO006_002314</name>
</gene>
<protein>
    <recommendedName>
        <fullName evidence="3">Tail assembly chaperone</fullName>
    </recommendedName>
</protein>
<accession>A0ABT9ME71</accession>
<evidence type="ECO:0008006" key="3">
    <source>
        <dbReference type="Google" id="ProtNLM"/>
    </source>
</evidence>
<name>A0ABT9ME71_9DEIO</name>
<dbReference type="RefSeq" id="WP_307466376.1">
    <property type="nucleotide sequence ID" value="NZ_JAURUR010000007.1"/>
</dbReference>